<dbReference type="RefSeq" id="WP_092072576.1">
    <property type="nucleotide sequence ID" value="NZ_FNHB01000004.1"/>
</dbReference>
<dbReference type="InterPro" id="IPR003439">
    <property type="entry name" value="ABC_transporter-like_ATP-bd"/>
</dbReference>
<dbReference type="EMBL" id="FNHB01000004">
    <property type="protein sequence ID" value="SDM43955.1"/>
    <property type="molecule type" value="Genomic_DNA"/>
</dbReference>
<sequence length="336" mass="37420">MGQNRLFKMTVAEMFAAYPYAEDFFAFLPVRPQPELVLADLFARLDEDYLEELGLSRAGLIRQFTEFMGKMEEISRQPEPVTSITILGGHDKDGVEENLALTIEAGEIVCIVGPTGSGKSRLLADIEWLAQRDTPTNRQILINGRQPDSKRRFAVEQKLVAQISQNMNFVMDLTAAEFVHMHAESRMVEHLEAVTANVLEIANQLAGEKFRPDTPVTALSGGQSRALMIADAAFLSVCPIVLIDELENAGIDRRQALQLLTAKQKIVFMATHDPILALMGERRMVIKNGGISKIIATSRQERANLARLEKLDLQLSEIREALRRGEKLGTIAFAFD</sequence>
<evidence type="ECO:0000256" key="3">
    <source>
        <dbReference type="ARBA" id="ARBA00022741"/>
    </source>
</evidence>
<dbReference type="STRING" id="146817.SAMN04488502_104249"/>
<dbReference type="GO" id="GO:0005524">
    <property type="term" value="F:ATP binding"/>
    <property type="evidence" value="ECO:0007669"/>
    <property type="project" value="UniProtKB-KW"/>
</dbReference>
<evidence type="ECO:0000256" key="1">
    <source>
        <dbReference type="ARBA" id="ARBA00005417"/>
    </source>
</evidence>
<dbReference type="PANTHER" id="PTHR43117">
    <property type="entry name" value="OSMOPROTECTANT IMPORT ATP-BINDING PROTEIN OSMV"/>
    <property type="match status" value="1"/>
</dbReference>
<keyword evidence="2" id="KW-0813">Transport</keyword>
<dbReference type="PROSITE" id="PS00211">
    <property type="entry name" value="ABC_TRANSPORTER_1"/>
    <property type="match status" value="1"/>
</dbReference>
<evidence type="ECO:0000256" key="2">
    <source>
        <dbReference type="ARBA" id="ARBA00022448"/>
    </source>
</evidence>
<feature type="domain" description="ABC transporter" evidence="5">
    <location>
        <begin position="69"/>
        <end position="314"/>
    </location>
</feature>
<dbReference type="Pfam" id="PF00005">
    <property type="entry name" value="ABC_tran"/>
    <property type="match status" value="1"/>
</dbReference>
<protein>
    <submittedName>
        <fullName evidence="6">ABC-type lipoprotein export system, ATPase component</fullName>
    </submittedName>
</protein>
<keyword evidence="6" id="KW-0449">Lipoprotein</keyword>
<dbReference type="InterPro" id="IPR003593">
    <property type="entry name" value="AAA+_ATPase"/>
</dbReference>
<name>A0A1G9TA23_9FIRM</name>
<accession>A0A1G9TA23</accession>
<proteinExistence type="inferred from homology"/>
<evidence type="ECO:0000259" key="5">
    <source>
        <dbReference type="PROSITE" id="PS50893"/>
    </source>
</evidence>
<keyword evidence="3" id="KW-0547">Nucleotide-binding</keyword>
<keyword evidence="4" id="KW-0067">ATP-binding</keyword>
<evidence type="ECO:0000313" key="6">
    <source>
        <dbReference type="EMBL" id="SDM43955.1"/>
    </source>
</evidence>
<dbReference type="InterPro" id="IPR027417">
    <property type="entry name" value="P-loop_NTPase"/>
</dbReference>
<dbReference type="GO" id="GO:0016887">
    <property type="term" value="F:ATP hydrolysis activity"/>
    <property type="evidence" value="ECO:0007669"/>
    <property type="project" value="InterPro"/>
</dbReference>
<dbReference type="OrthoDB" id="9776556at2"/>
<evidence type="ECO:0000313" key="7">
    <source>
        <dbReference type="Proteomes" id="UP000214880"/>
    </source>
</evidence>
<organism evidence="6 7">
    <name type="scientific">Dendrosporobacter quercicolus</name>
    <dbReference type="NCBI Taxonomy" id="146817"/>
    <lineage>
        <taxon>Bacteria</taxon>
        <taxon>Bacillati</taxon>
        <taxon>Bacillota</taxon>
        <taxon>Negativicutes</taxon>
        <taxon>Selenomonadales</taxon>
        <taxon>Sporomusaceae</taxon>
        <taxon>Dendrosporobacter</taxon>
    </lineage>
</organism>
<dbReference type="SMART" id="SM00382">
    <property type="entry name" value="AAA"/>
    <property type="match status" value="1"/>
</dbReference>
<dbReference type="PANTHER" id="PTHR43117:SF4">
    <property type="entry name" value="OSMOPROTECTANT IMPORT ATP-BINDING PROTEIN OSMV"/>
    <property type="match status" value="1"/>
</dbReference>
<keyword evidence="7" id="KW-1185">Reference proteome</keyword>
<dbReference type="InterPro" id="IPR017871">
    <property type="entry name" value="ABC_transporter-like_CS"/>
</dbReference>
<dbReference type="PROSITE" id="PS50893">
    <property type="entry name" value="ABC_TRANSPORTER_2"/>
    <property type="match status" value="1"/>
</dbReference>
<dbReference type="AlphaFoldDB" id="A0A1G9TA23"/>
<evidence type="ECO:0000256" key="4">
    <source>
        <dbReference type="ARBA" id="ARBA00022840"/>
    </source>
</evidence>
<dbReference type="Gene3D" id="3.40.50.300">
    <property type="entry name" value="P-loop containing nucleotide triphosphate hydrolases"/>
    <property type="match status" value="1"/>
</dbReference>
<comment type="similarity">
    <text evidence="1">Belongs to the ABC transporter superfamily.</text>
</comment>
<gene>
    <name evidence="6" type="ORF">SAMN04488502_104249</name>
</gene>
<reference evidence="6 7" key="1">
    <citation type="submission" date="2016-10" db="EMBL/GenBank/DDBJ databases">
        <authorList>
            <person name="de Groot N.N."/>
        </authorList>
    </citation>
    <scope>NUCLEOTIDE SEQUENCE [LARGE SCALE GENOMIC DNA]</scope>
    <source>
        <strain evidence="6 7">DSM 1736</strain>
    </source>
</reference>
<dbReference type="Proteomes" id="UP000214880">
    <property type="component" value="Unassembled WGS sequence"/>
</dbReference>
<dbReference type="SUPFAM" id="SSF52540">
    <property type="entry name" value="P-loop containing nucleoside triphosphate hydrolases"/>
    <property type="match status" value="1"/>
</dbReference>